<organism evidence="2 3">
    <name type="scientific">Coniophora puteana (strain RWD-64-598)</name>
    <name type="common">Brown rot fungus</name>
    <dbReference type="NCBI Taxonomy" id="741705"/>
    <lineage>
        <taxon>Eukaryota</taxon>
        <taxon>Fungi</taxon>
        <taxon>Dikarya</taxon>
        <taxon>Basidiomycota</taxon>
        <taxon>Agaricomycotina</taxon>
        <taxon>Agaricomycetes</taxon>
        <taxon>Agaricomycetidae</taxon>
        <taxon>Boletales</taxon>
        <taxon>Coniophorineae</taxon>
        <taxon>Coniophoraceae</taxon>
        <taxon>Coniophora</taxon>
    </lineage>
</organism>
<feature type="region of interest" description="Disordered" evidence="1">
    <location>
        <begin position="146"/>
        <end position="184"/>
    </location>
</feature>
<sequence length="184" mass="19765">MSDYTAATVSLEQLRGSRATFLPKRIELLASGDYSAMLGLASGPTPSGQPPTCQPNNGLFPSFVVETRTGSRSLTKDHAELVFDPVIGQVRLTNWANHKGTIIFRGVPRYSEDILTTTVYSAKTMPKGVKAFILENPGDEHVLQNGDIIDGGAHPPMRDGDRLPNSRSSRVGGRKASSQVVNGT</sequence>
<gene>
    <name evidence="2" type="ORF">CONPUDRAFT_166576</name>
</gene>
<name>A0A5M3MMI3_CONPW</name>
<reference evidence="3" key="1">
    <citation type="journal article" date="2012" name="Science">
        <title>The Paleozoic origin of enzymatic lignin decomposition reconstructed from 31 fungal genomes.</title>
        <authorList>
            <person name="Floudas D."/>
            <person name="Binder M."/>
            <person name="Riley R."/>
            <person name="Barry K."/>
            <person name="Blanchette R.A."/>
            <person name="Henrissat B."/>
            <person name="Martinez A.T."/>
            <person name="Otillar R."/>
            <person name="Spatafora J.W."/>
            <person name="Yadav J.S."/>
            <person name="Aerts A."/>
            <person name="Benoit I."/>
            <person name="Boyd A."/>
            <person name="Carlson A."/>
            <person name="Copeland A."/>
            <person name="Coutinho P.M."/>
            <person name="de Vries R.P."/>
            <person name="Ferreira P."/>
            <person name="Findley K."/>
            <person name="Foster B."/>
            <person name="Gaskell J."/>
            <person name="Glotzer D."/>
            <person name="Gorecki P."/>
            <person name="Heitman J."/>
            <person name="Hesse C."/>
            <person name="Hori C."/>
            <person name="Igarashi K."/>
            <person name="Jurgens J.A."/>
            <person name="Kallen N."/>
            <person name="Kersten P."/>
            <person name="Kohler A."/>
            <person name="Kuees U."/>
            <person name="Kumar T.K.A."/>
            <person name="Kuo A."/>
            <person name="LaButti K."/>
            <person name="Larrondo L.F."/>
            <person name="Lindquist E."/>
            <person name="Ling A."/>
            <person name="Lombard V."/>
            <person name="Lucas S."/>
            <person name="Lundell T."/>
            <person name="Martin R."/>
            <person name="McLaughlin D.J."/>
            <person name="Morgenstern I."/>
            <person name="Morin E."/>
            <person name="Murat C."/>
            <person name="Nagy L.G."/>
            <person name="Nolan M."/>
            <person name="Ohm R.A."/>
            <person name="Patyshakuliyeva A."/>
            <person name="Rokas A."/>
            <person name="Ruiz-Duenas F.J."/>
            <person name="Sabat G."/>
            <person name="Salamov A."/>
            <person name="Samejima M."/>
            <person name="Schmutz J."/>
            <person name="Slot J.C."/>
            <person name="St John F."/>
            <person name="Stenlid J."/>
            <person name="Sun H."/>
            <person name="Sun S."/>
            <person name="Syed K."/>
            <person name="Tsang A."/>
            <person name="Wiebenga A."/>
            <person name="Young D."/>
            <person name="Pisabarro A."/>
            <person name="Eastwood D.C."/>
            <person name="Martin F."/>
            <person name="Cullen D."/>
            <person name="Grigoriev I.V."/>
            <person name="Hibbett D.S."/>
        </authorList>
    </citation>
    <scope>NUCLEOTIDE SEQUENCE [LARGE SCALE GENOMIC DNA]</scope>
    <source>
        <strain evidence="3">RWD-64-598 SS2</strain>
    </source>
</reference>
<proteinExistence type="predicted"/>
<dbReference type="GeneID" id="19205579"/>
<comment type="caution">
    <text evidence="2">The sequence shown here is derived from an EMBL/GenBank/DDBJ whole genome shotgun (WGS) entry which is preliminary data.</text>
</comment>
<evidence type="ECO:0000256" key="1">
    <source>
        <dbReference type="SAM" id="MobiDB-lite"/>
    </source>
</evidence>
<accession>A0A5M3MMI3</accession>
<dbReference type="RefSeq" id="XP_007770230.1">
    <property type="nucleotide sequence ID" value="XM_007772040.1"/>
</dbReference>
<evidence type="ECO:0000313" key="3">
    <source>
        <dbReference type="Proteomes" id="UP000053558"/>
    </source>
</evidence>
<dbReference type="KEGG" id="cput:CONPUDRAFT_166576"/>
<protein>
    <submittedName>
        <fullName evidence="2">Uncharacterized protein</fullName>
    </submittedName>
</protein>
<dbReference type="Proteomes" id="UP000053558">
    <property type="component" value="Unassembled WGS sequence"/>
</dbReference>
<evidence type="ECO:0000313" key="2">
    <source>
        <dbReference type="EMBL" id="EIW79905.1"/>
    </source>
</evidence>
<keyword evidence="3" id="KW-1185">Reference proteome</keyword>
<dbReference type="EMBL" id="JH711580">
    <property type="protein sequence ID" value="EIW79905.1"/>
    <property type="molecule type" value="Genomic_DNA"/>
</dbReference>
<dbReference type="AlphaFoldDB" id="A0A5M3MMI3"/>